<accession>A0A498ILK7</accession>
<name>A0A498ILK7_MALDO</name>
<dbReference type="Proteomes" id="UP000290289">
    <property type="component" value="Chromosome 11"/>
</dbReference>
<gene>
    <name evidence="1" type="ORF">DVH24_027337</name>
</gene>
<sequence length="82" mass="9759">MEISPYNSRQRCLWESQIAQNYLKEVERFVTSSDYANYEAIEKWCGNWLFAKVSNGNHRLLKTISNKWRDLLLAQTMPTMKL</sequence>
<organism evidence="1 2">
    <name type="scientific">Malus domestica</name>
    <name type="common">Apple</name>
    <name type="synonym">Pyrus malus</name>
    <dbReference type="NCBI Taxonomy" id="3750"/>
    <lineage>
        <taxon>Eukaryota</taxon>
        <taxon>Viridiplantae</taxon>
        <taxon>Streptophyta</taxon>
        <taxon>Embryophyta</taxon>
        <taxon>Tracheophyta</taxon>
        <taxon>Spermatophyta</taxon>
        <taxon>Magnoliopsida</taxon>
        <taxon>eudicotyledons</taxon>
        <taxon>Gunneridae</taxon>
        <taxon>Pentapetalae</taxon>
        <taxon>rosids</taxon>
        <taxon>fabids</taxon>
        <taxon>Rosales</taxon>
        <taxon>Rosaceae</taxon>
        <taxon>Amygdaloideae</taxon>
        <taxon>Maleae</taxon>
        <taxon>Malus</taxon>
    </lineage>
</organism>
<evidence type="ECO:0000313" key="1">
    <source>
        <dbReference type="EMBL" id="RXH84438.1"/>
    </source>
</evidence>
<evidence type="ECO:0000313" key="2">
    <source>
        <dbReference type="Proteomes" id="UP000290289"/>
    </source>
</evidence>
<dbReference type="AlphaFoldDB" id="A0A498ILK7"/>
<keyword evidence="2" id="KW-1185">Reference proteome</keyword>
<reference evidence="1 2" key="1">
    <citation type="submission" date="2018-10" db="EMBL/GenBank/DDBJ databases">
        <title>A high-quality apple genome assembly.</title>
        <authorList>
            <person name="Hu J."/>
        </authorList>
    </citation>
    <scope>NUCLEOTIDE SEQUENCE [LARGE SCALE GENOMIC DNA]</scope>
    <source>
        <strain evidence="2">cv. HFTH1</strain>
        <tissue evidence="1">Young leaf</tissue>
    </source>
</reference>
<protein>
    <submittedName>
        <fullName evidence="1">Uncharacterized protein</fullName>
    </submittedName>
</protein>
<proteinExistence type="predicted"/>
<dbReference type="EMBL" id="RDQH01000337">
    <property type="protein sequence ID" value="RXH84438.1"/>
    <property type="molecule type" value="Genomic_DNA"/>
</dbReference>
<comment type="caution">
    <text evidence="1">The sequence shown here is derived from an EMBL/GenBank/DDBJ whole genome shotgun (WGS) entry which is preliminary data.</text>
</comment>